<name>A0A5C1EB09_9RHOO</name>
<evidence type="ECO:0000259" key="1">
    <source>
        <dbReference type="Pfam" id="PF13439"/>
    </source>
</evidence>
<accession>A0A5C1EB09</accession>
<reference evidence="2 3" key="1">
    <citation type="submission" date="2017-07" db="EMBL/GenBank/DDBJ databases">
        <title>Complete genome sequence of Oryzomicrobium terrae TPP412.</title>
        <authorList>
            <person name="Chiu L.-W."/>
            <person name="Lo K.-J."/>
            <person name="Tsai Y.-M."/>
            <person name="Lin S.-S."/>
            <person name="Kuo C.-H."/>
            <person name="Liu C.-T."/>
        </authorList>
    </citation>
    <scope>NUCLEOTIDE SEQUENCE [LARGE SCALE GENOMIC DNA]</scope>
    <source>
        <strain evidence="2 3">TPP412</strain>
    </source>
</reference>
<dbReference type="AlphaFoldDB" id="A0A5C1EB09"/>
<proteinExistence type="predicted"/>
<evidence type="ECO:0000313" key="2">
    <source>
        <dbReference type="EMBL" id="QEL66046.1"/>
    </source>
</evidence>
<dbReference type="Pfam" id="PF13439">
    <property type="entry name" value="Glyco_transf_4"/>
    <property type="match status" value="1"/>
</dbReference>
<dbReference type="GO" id="GO:0016757">
    <property type="term" value="F:glycosyltransferase activity"/>
    <property type="evidence" value="ECO:0007669"/>
    <property type="project" value="UniProtKB-ARBA"/>
</dbReference>
<dbReference type="SUPFAM" id="SSF53756">
    <property type="entry name" value="UDP-Glycosyltransferase/glycogen phosphorylase"/>
    <property type="match status" value="1"/>
</dbReference>
<protein>
    <submittedName>
        <fullName evidence="2">Glycosyltransferase family protein</fullName>
    </submittedName>
</protein>
<dbReference type="EMBL" id="CP022579">
    <property type="protein sequence ID" value="QEL66046.1"/>
    <property type="molecule type" value="Genomic_DNA"/>
</dbReference>
<evidence type="ECO:0000313" key="3">
    <source>
        <dbReference type="Proteomes" id="UP000323671"/>
    </source>
</evidence>
<dbReference type="InterPro" id="IPR050194">
    <property type="entry name" value="Glycosyltransferase_grp1"/>
</dbReference>
<feature type="domain" description="Glycosyltransferase subfamily 4-like N-terminal" evidence="1">
    <location>
        <begin position="26"/>
        <end position="192"/>
    </location>
</feature>
<dbReference type="PANTHER" id="PTHR45947:SF3">
    <property type="entry name" value="SULFOQUINOVOSYL TRANSFERASE SQD2"/>
    <property type="match status" value="1"/>
</dbReference>
<dbReference type="InterPro" id="IPR028098">
    <property type="entry name" value="Glyco_trans_4-like_N"/>
</dbReference>
<dbReference type="KEGG" id="otr:OTERR_25700"/>
<dbReference type="Gene3D" id="3.40.50.2000">
    <property type="entry name" value="Glycogen Phosphorylase B"/>
    <property type="match status" value="2"/>
</dbReference>
<keyword evidence="2" id="KW-0808">Transferase</keyword>
<dbReference type="PANTHER" id="PTHR45947">
    <property type="entry name" value="SULFOQUINOVOSYL TRANSFERASE SQD2"/>
    <property type="match status" value="1"/>
</dbReference>
<gene>
    <name evidence="2" type="ORF">OTERR_25700</name>
</gene>
<organism evidence="2 3">
    <name type="scientific">Oryzomicrobium terrae</name>
    <dbReference type="NCBI Taxonomy" id="1735038"/>
    <lineage>
        <taxon>Bacteria</taxon>
        <taxon>Pseudomonadati</taxon>
        <taxon>Pseudomonadota</taxon>
        <taxon>Betaproteobacteria</taxon>
        <taxon>Rhodocyclales</taxon>
        <taxon>Rhodocyclaceae</taxon>
        <taxon>Oryzomicrobium</taxon>
    </lineage>
</organism>
<sequence>MNAPAVEVPRPPLSVAVVTETYPPEVNGVAMTVGRLVQGLRARGHRVQVIRPRQPGEEASLVADGDATLGGLPLPGYPGLRFGLPAKGKLLRAWRQERPDVVHLVTEGPLGWSALAAARRLGIPATSGFHTNFDRYSIHYGFGILRPAVAAYLRTFHRRTLATLAPTVALAAALAGEGIPGVKVVGRGVDTALFDPQRRDGALRASWGVAEGGLAVLSVGRVAAEKNLPLTLKAFAAIRAQRPDARLVVVGDGPLRRSLEAAHPDHHFAGVRVGEDLAAHYASGDLFLFPSLTETFGNVTLEALASGLPTVAYRSAAAAELIRDGEHGVTVNPGDEAAFVAAAVGVATDAAGRQRLAQAARAKALACSWDQVVTDFETVLRQASGGAAGAYAAALGSASSLPMV</sequence>
<keyword evidence="3" id="KW-1185">Reference proteome</keyword>
<dbReference type="Pfam" id="PF13692">
    <property type="entry name" value="Glyco_trans_1_4"/>
    <property type="match status" value="1"/>
</dbReference>
<dbReference type="CDD" id="cd03814">
    <property type="entry name" value="GT4-like"/>
    <property type="match status" value="1"/>
</dbReference>
<dbReference type="RefSeq" id="WP_149426047.1">
    <property type="nucleotide sequence ID" value="NZ_CP022579.1"/>
</dbReference>
<dbReference type="Proteomes" id="UP000323671">
    <property type="component" value="Chromosome"/>
</dbReference>